<dbReference type="NCBIfam" id="TIGR04516">
    <property type="entry name" value="glycosyl_450act"/>
    <property type="match status" value="1"/>
</dbReference>
<organism evidence="8 9">
    <name type="scientific">Prauserella cavernicola</name>
    <dbReference type="NCBI Taxonomy" id="2800127"/>
    <lineage>
        <taxon>Bacteria</taxon>
        <taxon>Bacillati</taxon>
        <taxon>Actinomycetota</taxon>
        <taxon>Actinomycetes</taxon>
        <taxon>Pseudonocardiales</taxon>
        <taxon>Pseudonocardiaceae</taxon>
        <taxon>Prauserella</taxon>
    </lineage>
</organism>
<dbReference type="SUPFAM" id="SSF53756">
    <property type="entry name" value="UDP-Glycosyltransferase/glycogen phosphorylase"/>
    <property type="match status" value="1"/>
</dbReference>
<dbReference type="FunFam" id="3.40.50.2000:FF:000072">
    <property type="entry name" value="Glycosyl transferase"/>
    <property type="match status" value="1"/>
</dbReference>
<dbReference type="PANTHER" id="PTHR48050:SF13">
    <property type="entry name" value="STEROL 3-BETA-GLUCOSYLTRANSFERASE UGT80A2"/>
    <property type="match status" value="1"/>
</dbReference>
<evidence type="ECO:0000259" key="6">
    <source>
        <dbReference type="Pfam" id="PF06722"/>
    </source>
</evidence>
<keyword evidence="4" id="KW-0045">Antibiotic biosynthesis</keyword>
<dbReference type="EMBL" id="JAENJH010000008">
    <property type="protein sequence ID" value="MBK1787871.1"/>
    <property type="molecule type" value="Genomic_DNA"/>
</dbReference>
<protein>
    <submittedName>
        <fullName evidence="8">Activator-dependent family glycosyltransferase</fullName>
    </submittedName>
</protein>
<keyword evidence="9" id="KW-1185">Reference proteome</keyword>
<evidence type="ECO:0000259" key="7">
    <source>
        <dbReference type="Pfam" id="PF21036"/>
    </source>
</evidence>
<dbReference type="InterPro" id="IPR048284">
    <property type="entry name" value="EryCIII-like_N"/>
</dbReference>
<feature type="domain" description="Erythromycin biosynthesis protein CIII-like N-terminal" evidence="7">
    <location>
        <begin position="22"/>
        <end position="266"/>
    </location>
</feature>
<dbReference type="Proteomes" id="UP000635245">
    <property type="component" value="Unassembled WGS sequence"/>
</dbReference>
<comment type="similarity">
    <text evidence="1">Belongs to the glycosyltransferase 28 family.</text>
</comment>
<feature type="domain" description="Erythromycin biosynthesis protein CIII-like C-terminal" evidence="6">
    <location>
        <begin position="283"/>
        <end position="425"/>
    </location>
</feature>
<evidence type="ECO:0000256" key="1">
    <source>
        <dbReference type="ARBA" id="ARBA00006962"/>
    </source>
</evidence>
<evidence type="ECO:0000313" key="9">
    <source>
        <dbReference type="Proteomes" id="UP000635245"/>
    </source>
</evidence>
<dbReference type="GO" id="GO:0008194">
    <property type="term" value="F:UDP-glycosyltransferase activity"/>
    <property type="evidence" value="ECO:0007669"/>
    <property type="project" value="InterPro"/>
</dbReference>
<name>A0A934V410_9PSEU</name>
<dbReference type="GO" id="GO:0017000">
    <property type="term" value="P:antibiotic biosynthetic process"/>
    <property type="evidence" value="ECO:0007669"/>
    <property type="project" value="UniProtKB-KW"/>
</dbReference>
<evidence type="ECO:0000256" key="5">
    <source>
        <dbReference type="SAM" id="MobiDB-lite"/>
    </source>
</evidence>
<dbReference type="GO" id="GO:0016758">
    <property type="term" value="F:hexosyltransferase activity"/>
    <property type="evidence" value="ECO:0007669"/>
    <property type="project" value="UniProtKB-ARBA"/>
</dbReference>
<dbReference type="CDD" id="cd03784">
    <property type="entry name" value="GT1_Gtf-like"/>
    <property type="match status" value="1"/>
</dbReference>
<evidence type="ECO:0000256" key="4">
    <source>
        <dbReference type="ARBA" id="ARBA00023194"/>
    </source>
</evidence>
<dbReference type="AlphaFoldDB" id="A0A934V410"/>
<gene>
    <name evidence="8" type="ORF">JHE00_26375</name>
</gene>
<dbReference type="Pfam" id="PF21036">
    <property type="entry name" value="EryCIII-like_N"/>
    <property type="match status" value="1"/>
</dbReference>
<dbReference type="InterPro" id="IPR002213">
    <property type="entry name" value="UDP_glucos_trans"/>
</dbReference>
<evidence type="ECO:0000256" key="2">
    <source>
        <dbReference type="ARBA" id="ARBA00022676"/>
    </source>
</evidence>
<feature type="region of interest" description="Disordered" evidence="5">
    <location>
        <begin position="430"/>
        <end position="450"/>
    </location>
</feature>
<sequence>MRVLFATYAEKTHVQPMVPLAWALRTAGHEVCVASQPELVDTIRRTGLTAVSVGSDHNLWRAAKRFLTARVAQASPETYNKVRGVKQPPFDVVDEPPENISWEHLKAGYDDIVASWYRMVNDPMLDELVEFARGWRPDLVVWESSTYAGAVAAKAVGAAHARLLCNLDMFAVARQHYLRLKELQPPSRREDALQDWITARAADHDLDFTEDMTVGQFTIDQQPDSLRMEADLHYLPMRYVAYNGRAETPSWVWRESGRPRVCLTLGSTSAERFDGYAVNVADIIATLSDLDIELVATLPDDERDKMPALPDNVRTVPFIALHTLAPTCSAVIHHGAFGTATTTASCGVPQLSLPERHDAPYHAERLARHGAGIAINYREATGTAVRNALVRLLEDPTFARRALALRDEMSALPSPNEVVPMLERMVPGLRTRSPGAGPFSVSEPEGMCHG</sequence>
<dbReference type="PANTHER" id="PTHR48050">
    <property type="entry name" value="STEROL 3-BETA-GLUCOSYLTRANSFERASE"/>
    <property type="match status" value="1"/>
</dbReference>
<dbReference type="InterPro" id="IPR010610">
    <property type="entry name" value="EryCIII-like_C"/>
</dbReference>
<dbReference type="Pfam" id="PF06722">
    <property type="entry name" value="EryCIII-like_C"/>
    <property type="match status" value="1"/>
</dbReference>
<accession>A0A934V410</accession>
<proteinExistence type="inferred from homology"/>
<comment type="caution">
    <text evidence="8">The sequence shown here is derived from an EMBL/GenBank/DDBJ whole genome shotgun (WGS) entry which is preliminary data.</text>
</comment>
<keyword evidence="2" id="KW-0328">Glycosyltransferase</keyword>
<evidence type="ECO:0000313" key="8">
    <source>
        <dbReference type="EMBL" id="MBK1787871.1"/>
    </source>
</evidence>
<dbReference type="InterPro" id="IPR030953">
    <property type="entry name" value="Glycosyl_450act"/>
</dbReference>
<evidence type="ECO:0000256" key="3">
    <source>
        <dbReference type="ARBA" id="ARBA00022679"/>
    </source>
</evidence>
<reference evidence="8" key="1">
    <citation type="submission" date="2020-12" db="EMBL/GenBank/DDBJ databases">
        <title>Prauserella sp. ASG 168, a novel actinomycete isolated from cave rock.</title>
        <authorList>
            <person name="Suriyachadkun C."/>
        </authorList>
    </citation>
    <scope>NUCLEOTIDE SEQUENCE</scope>
    <source>
        <strain evidence="8">ASG 168</strain>
    </source>
</reference>
<dbReference type="Gene3D" id="3.40.50.2000">
    <property type="entry name" value="Glycogen Phosphorylase B"/>
    <property type="match status" value="2"/>
</dbReference>
<keyword evidence="3" id="KW-0808">Transferase</keyword>
<dbReference type="InterPro" id="IPR050426">
    <property type="entry name" value="Glycosyltransferase_28"/>
</dbReference>
<dbReference type="RefSeq" id="WP_200323028.1">
    <property type="nucleotide sequence ID" value="NZ_JAENJH010000008.1"/>
</dbReference>